<name>F8NHD2_SERL9</name>
<evidence type="ECO:0000313" key="2">
    <source>
        <dbReference type="EMBL" id="EGO29935.1"/>
    </source>
</evidence>
<protein>
    <submittedName>
        <fullName evidence="2">Uncharacterized protein</fullName>
    </submittedName>
</protein>
<dbReference type="AlphaFoldDB" id="F8NHD2"/>
<feature type="region of interest" description="Disordered" evidence="1">
    <location>
        <begin position="1"/>
        <end position="79"/>
    </location>
</feature>
<dbReference type="OrthoDB" id="2650509at2759"/>
<dbReference type="HOGENOM" id="CLU_1880469_0_0_1"/>
<sequence>MASTVLAPSSTATSPSSPSFDHFHRQSLVSSSGASFQTARTAPLSAASHNSLSSSRSSSAHTLGPTSSSNREPENVNPMHIMSRQAAQNIHSQEMHIVKVTGDKVQLEAGPVPDTLFTKVGRSLMHVVPSDTLNDK</sequence>
<evidence type="ECO:0000256" key="1">
    <source>
        <dbReference type="SAM" id="MobiDB-lite"/>
    </source>
</evidence>
<dbReference type="KEGG" id="sla:SERLADRAFT_458334"/>
<dbReference type="Proteomes" id="UP000008064">
    <property type="component" value="Unassembled WGS sequence"/>
</dbReference>
<feature type="compositionally biased region" description="Polar residues" evidence="1">
    <location>
        <begin position="27"/>
        <end position="40"/>
    </location>
</feature>
<dbReference type="RefSeq" id="XP_007314177.1">
    <property type="nucleotide sequence ID" value="XM_007314115.1"/>
</dbReference>
<feature type="compositionally biased region" description="Low complexity" evidence="1">
    <location>
        <begin position="45"/>
        <end position="60"/>
    </location>
</feature>
<gene>
    <name evidence="2" type="ORF">SERLADRAFT_458334</name>
</gene>
<proteinExistence type="predicted"/>
<dbReference type="EMBL" id="GL945429">
    <property type="protein sequence ID" value="EGO29935.1"/>
    <property type="molecule type" value="Genomic_DNA"/>
</dbReference>
<feature type="compositionally biased region" description="Low complexity" evidence="1">
    <location>
        <begin position="1"/>
        <end position="19"/>
    </location>
</feature>
<organism>
    <name type="scientific">Serpula lacrymans var. lacrymans (strain S7.9)</name>
    <name type="common">Dry rot fungus</name>
    <dbReference type="NCBI Taxonomy" id="578457"/>
    <lineage>
        <taxon>Eukaryota</taxon>
        <taxon>Fungi</taxon>
        <taxon>Dikarya</taxon>
        <taxon>Basidiomycota</taxon>
        <taxon>Agaricomycotina</taxon>
        <taxon>Agaricomycetes</taxon>
        <taxon>Agaricomycetidae</taxon>
        <taxon>Boletales</taxon>
        <taxon>Coniophorineae</taxon>
        <taxon>Serpulaceae</taxon>
        <taxon>Serpula</taxon>
    </lineage>
</organism>
<reference evidence="2" key="1">
    <citation type="submission" date="2011-04" db="EMBL/GenBank/DDBJ databases">
        <title>Evolution of plant cell wall degrading machinery underlies the functional diversity of forest fungi.</title>
        <authorList>
            <consortium name="US DOE Joint Genome Institute (JGI-PGF)"/>
            <person name="Eastwood D.C."/>
            <person name="Floudas D."/>
            <person name="Binder M."/>
            <person name="Majcherczyk A."/>
            <person name="Schneider P."/>
            <person name="Aerts A."/>
            <person name="Asiegbu F.O."/>
            <person name="Baker S.E."/>
            <person name="Barry K."/>
            <person name="Bendiksby M."/>
            <person name="Blumentritt M."/>
            <person name="Coutinho P.M."/>
            <person name="Cullen D."/>
            <person name="Cullen D."/>
            <person name="Gathman A."/>
            <person name="Goodell B."/>
            <person name="Henrissat B."/>
            <person name="Ihrmark K."/>
            <person name="Kauserud H."/>
            <person name="Kohler A."/>
            <person name="LaButti K."/>
            <person name="Lapidus A."/>
            <person name="Lavin J.L."/>
            <person name="Lee Y.-H."/>
            <person name="Lindquist E."/>
            <person name="Lilly W."/>
            <person name="Lucas S."/>
            <person name="Morin E."/>
            <person name="Murat C."/>
            <person name="Oguiza J.A."/>
            <person name="Park J."/>
            <person name="Pisabarro A.G."/>
            <person name="Riley R."/>
            <person name="Rosling A."/>
            <person name="Salamov A."/>
            <person name="Schmidt O."/>
            <person name="Schmutz J."/>
            <person name="Skrede I."/>
            <person name="Stenlid J."/>
            <person name="Wiebenga A."/>
            <person name="Xie X."/>
            <person name="Kues U."/>
            <person name="Hibbett D.S."/>
            <person name="Hoffmeister D."/>
            <person name="Hogberg N."/>
            <person name="Martin F."/>
            <person name="Grigoriev I.V."/>
            <person name="Watkinson S.C."/>
        </authorList>
    </citation>
    <scope>NUCLEOTIDE SEQUENCE</scope>
    <source>
        <strain evidence="2">S7.9</strain>
    </source>
</reference>
<accession>F8NHD2</accession>
<feature type="non-terminal residue" evidence="2">
    <location>
        <position position="136"/>
    </location>
</feature>
<dbReference type="GeneID" id="18817699"/>